<protein>
    <submittedName>
        <fullName evidence="1">50S ribosomal protein L34</fullName>
    </submittedName>
</protein>
<dbReference type="GO" id="GO:0005840">
    <property type="term" value="C:ribosome"/>
    <property type="evidence" value="ECO:0007669"/>
    <property type="project" value="UniProtKB-KW"/>
</dbReference>
<keyword evidence="1" id="KW-0687">Ribonucleoprotein</keyword>
<keyword evidence="2" id="KW-1185">Reference proteome</keyword>
<accession>G4CGC3</accession>
<evidence type="ECO:0000313" key="1">
    <source>
        <dbReference type="EMBL" id="EGY53171.1"/>
    </source>
</evidence>
<reference evidence="1 2" key="1">
    <citation type="submission" date="2011-05" db="EMBL/GenBank/DDBJ databases">
        <authorList>
            <person name="Muzny D."/>
            <person name="Qin X."/>
            <person name="Deng J."/>
            <person name="Jiang H."/>
            <person name="Liu Y."/>
            <person name="Qu J."/>
            <person name="Song X.-Z."/>
            <person name="Zhang L."/>
            <person name="Thornton R."/>
            <person name="Coyle M."/>
            <person name="Francisco L."/>
            <person name="Jackson L."/>
            <person name="Javaid M."/>
            <person name="Korchina V."/>
            <person name="Kovar C."/>
            <person name="Mata R."/>
            <person name="Mathew T."/>
            <person name="Ngo R."/>
            <person name="Nguyen L."/>
            <person name="Nguyen N."/>
            <person name="Okwuonu G."/>
            <person name="Ongeri F."/>
            <person name="Pham C."/>
            <person name="Simmons D."/>
            <person name="Wilczek-Boney K."/>
            <person name="Hale W."/>
            <person name="Jakkamsetti A."/>
            <person name="Pham P."/>
            <person name="Ruth R."/>
            <person name="San Lucas F."/>
            <person name="Warren J."/>
            <person name="Zhang J."/>
            <person name="Zhao Z."/>
            <person name="Zhou C."/>
            <person name="Zhu D."/>
            <person name="Lee S."/>
            <person name="Bess C."/>
            <person name="Blankenburg K."/>
            <person name="Forbes L."/>
            <person name="Fu Q."/>
            <person name="Gubbala S."/>
            <person name="Hirani K."/>
            <person name="Jayaseelan J.C."/>
            <person name="Lara F."/>
            <person name="Munidasa M."/>
            <person name="Palculict T."/>
            <person name="Patil S."/>
            <person name="Pu L.-L."/>
            <person name="Saada N."/>
            <person name="Tang L."/>
            <person name="Weissenberger G."/>
            <person name="Zhu Y."/>
            <person name="Hemphill L."/>
            <person name="Shang Y."/>
            <person name="Youmans B."/>
            <person name="Ayvaz T."/>
            <person name="Ross M."/>
            <person name="Santibanez J."/>
            <person name="Aqrawi P."/>
            <person name="Gross S."/>
            <person name="Joshi V."/>
            <person name="Fowler G."/>
            <person name="Nazareth L."/>
            <person name="Reid J."/>
            <person name="Worley K."/>
            <person name="Petrosino J."/>
            <person name="Highlander S."/>
            <person name="Gibbs R."/>
        </authorList>
    </citation>
    <scope>NUCLEOTIDE SEQUENCE [LARGE SCALE GENOMIC DNA]</scope>
    <source>
        <strain evidence="1 2">871</strain>
    </source>
</reference>
<dbReference type="Proteomes" id="UP000003019">
    <property type="component" value="Unassembled WGS sequence"/>
</dbReference>
<keyword evidence="1" id="KW-0689">Ribosomal protein</keyword>
<organism evidence="1 2">
    <name type="scientific">Neisseria shayeganii 871</name>
    <dbReference type="NCBI Taxonomy" id="1032488"/>
    <lineage>
        <taxon>Bacteria</taxon>
        <taxon>Pseudomonadati</taxon>
        <taxon>Pseudomonadota</taxon>
        <taxon>Betaproteobacteria</taxon>
        <taxon>Neisseriales</taxon>
        <taxon>Neisseriaceae</taxon>
        <taxon>Neisseria</taxon>
    </lineage>
</organism>
<proteinExistence type="predicted"/>
<gene>
    <name evidence="1" type="ORF">HMPREF9371_0662</name>
</gene>
<evidence type="ECO:0000313" key="2">
    <source>
        <dbReference type="Proteomes" id="UP000003019"/>
    </source>
</evidence>
<name>G4CGC3_9NEIS</name>
<sequence length="50" mass="5916">MIFKGGLLHCNMLYFREIVSVNIPKGNRFRMAKFIRKKRHGFLSAGYLKK</sequence>
<dbReference type="STRING" id="1032488.HMPREF9371_0662"/>
<dbReference type="EMBL" id="AGAY01000022">
    <property type="protein sequence ID" value="EGY53171.1"/>
    <property type="molecule type" value="Genomic_DNA"/>
</dbReference>
<dbReference type="HOGENOM" id="CLU_3120269_0_0_4"/>
<dbReference type="PATRIC" id="fig|1032488.3.peg.600"/>
<dbReference type="AlphaFoldDB" id="G4CGC3"/>
<comment type="caution">
    <text evidence="1">The sequence shown here is derived from an EMBL/GenBank/DDBJ whole genome shotgun (WGS) entry which is preliminary data.</text>
</comment>